<dbReference type="Proteomes" id="UP000054843">
    <property type="component" value="Unassembled WGS sequence"/>
</dbReference>
<gene>
    <name evidence="1" type="ORF">T10_2387</name>
</gene>
<accession>A0A0V1MTX0</accession>
<dbReference type="AlphaFoldDB" id="A0A0V1MTX0"/>
<dbReference type="OrthoDB" id="10531690at2759"/>
<sequence>MVLKFVITKLEEQQPREKVHESHLDGDGSVLIVDLFPMENKSPFKTIKSSLSRNDDVPDMQSLRDRSDALTKQKMQSPVLKALAVVSICRKEKSPTGPEAAGASNQLIQWLSGETTSVGGVVNLVAKAKVYASVCKVCRSLCMRVKRKRRRKSTAEEEGVHFTTSELYRCMHFTTFCIVGLLDYLFVVNTVL</sequence>
<evidence type="ECO:0000313" key="1">
    <source>
        <dbReference type="EMBL" id="KRZ74878.1"/>
    </source>
</evidence>
<comment type="caution">
    <text evidence="1">The sequence shown here is derived from an EMBL/GenBank/DDBJ whole genome shotgun (WGS) entry which is preliminary data.</text>
</comment>
<dbReference type="EMBL" id="JYDO01000044">
    <property type="protein sequence ID" value="KRZ74878.1"/>
    <property type="molecule type" value="Genomic_DNA"/>
</dbReference>
<reference evidence="1 2" key="1">
    <citation type="submission" date="2015-01" db="EMBL/GenBank/DDBJ databases">
        <title>Evolution of Trichinella species and genotypes.</title>
        <authorList>
            <person name="Korhonen P.K."/>
            <person name="Edoardo P."/>
            <person name="Giuseppe L.R."/>
            <person name="Gasser R.B."/>
        </authorList>
    </citation>
    <scope>NUCLEOTIDE SEQUENCE [LARGE SCALE GENOMIC DNA]</scope>
    <source>
        <strain evidence="1">ISS1980</strain>
    </source>
</reference>
<organism evidence="1 2">
    <name type="scientific">Trichinella papuae</name>
    <dbReference type="NCBI Taxonomy" id="268474"/>
    <lineage>
        <taxon>Eukaryota</taxon>
        <taxon>Metazoa</taxon>
        <taxon>Ecdysozoa</taxon>
        <taxon>Nematoda</taxon>
        <taxon>Enoplea</taxon>
        <taxon>Dorylaimia</taxon>
        <taxon>Trichinellida</taxon>
        <taxon>Trichinellidae</taxon>
        <taxon>Trichinella</taxon>
    </lineage>
</organism>
<name>A0A0V1MTX0_9BILA</name>
<protein>
    <submittedName>
        <fullName evidence="1">Uncharacterized protein</fullName>
    </submittedName>
</protein>
<evidence type="ECO:0000313" key="2">
    <source>
        <dbReference type="Proteomes" id="UP000054843"/>
    </source>
</evidence>
<keyword evidence="2" id="KW-1185">Reference proteome</keyword>
<proteinExistence type="predicted"/>